<feature type="domain" description="Leucine-binding protein" evidence="4">
    <location>
        <begin position="31"/>
        <end position="368"/>
    </location>
</feature>
<dbReference type="PANTHER" id="PTHR30483:SF6">
    <property type="entry name" value="PERIPLASMIC BINDING PROTEIN OF ABC TRANSPORTER FOR NATURAL AMINO ACIDS"/>
    <property type="match status" value="1"/>
</dbReference>
<feature type="signal peptide" evidence="3">
    <location>
        <begin position="1"/>
        <end position="26"/>
    </location>
</feature>
<comment type="similarity">
    <text evidence="1">Belongs to the leucine-binding protein family.</text>
</comment>
<evidence type="ECO:0000256" key="3">
    <source>
        <dbReference type="SAM" id="SignalP"/>
    </source>
</evidence>
<dbReference type="RefSeq" id="WP_114469826.1">
    <property type="nucleotide sequence ID" value="NZ_QPJK01000006.1"/>
</dbReference>
<dbReference type="Pfam" id="PF13458">
    <property type="entry name" value="Peripla_BP_6"/>
    <property type="match status" value="1"/>
</dbReference>
<dbReference type="Gene3D" id="3.40.50.2300">
    <property type="match status" value="2"/>
</dbReference>
<name>A0A368XN36_9BURK</name>
<sequence>MKTTRFHRARLAAATAALLTTLAAHAADSDPVKIAVLTDMTGFLSSSLGPGSVDAARMAIEDFGGQVLGKKIQFVSADHQNKPDVGLATARKWYESDGVDVIADIGNSAVGLGVQELARNQKKLVFITGASSSVFTDKACTPYGTQWSHDTYMFASSLPAKLARAGEKNWYFVTADFAFGQALEADATRAVNSAGGKVVGSVRHPPNSADFSSFLMQASSAKANVVALANAITDTTNSIKQWNEFQMGGKSQKLVALTLLLNDVRALGLPVAQGAVFSTVWYWDLDDKTRAFSKRFFERNKFMPAEAHAGTYSAVYHYLQSVKAAGTKNADAVRVKMRELPVNDFYSDSVRIREDGRVMRQTYIAQVKAPAESKGPWDLYKILETVPAEQSWRPLSESQCPLVAKKAG</sequence>
<dbReference type="InterPro" id="IPR051010">
    <property type="entry name" value="BCAA_transport"/>
</dbReference>
<organism evidence="5 6">
    <name type="scientific">Pseudorhodoferax soli</name>
    <dbReference type="NCBI Taxonomy" id="545864"/>
    <lineage>
        <taxon>Bacteria</taxon>
        <taxon>Pseudomonadati</taxon>
        <taxon>Pseudomonadota</taxon>
        <taxon>Betaproteobacteria</taxon>
        <taxon>Burkholderiales</taxon>
        <taxon>Comamonadaceae</taxon>
    </lineage>
</organism>
<keyword evidence="2 3" id="KW-0732">Signal</keyword>
<dbReference type="OrthoDB" id="8876655at2"/>
<dbReference type="SUPFAM" id="SSF53822">
    <property type="entry name" value="Periplasmic binding protein-like I"/>
    <property type="match status" value="1"/>
</dbReference>
<protein>
    <submittedName>
        <fullName evidence="5">Branched-chain amino acid transport system substrate-binding protein</fullName>
    </submittedName>
</protein>
<dbReference type="EMBL" id="QPJK01000006">
    <property type="protein sequence ID" value="RCW69422.1"/>
    <property type="molecule type" value="Genomic_DNA"/>
</dbReference>
<dbReference type="InterPro" id="IPR028081">
    <property type="entry name" value="Leu-bd"/>
</dbReference>
<evidence type="ECO:0000313" key="5">
    <source>
        <dbReference type="EMBL" id="RCW69422.1"/>
    </source>
</evidence>
<proteinExistence type="inferred from homology"/>
<dbReference type="InterPro" id="IPR028082">
    <property type="entry name" value="Peripla_BP_I"/>
</dbReference>
<reference evidence="5 6" key="1">
    <citation type="submission" date="2018-07" db="EMBL/GenBank/DDBJ databases">
        <title>Genomic Encyclopedia of Type Strains, Phase IV (KMG-IV): sequencing the most valuable type-strain genomes for metagenomic binning, comparative biology and taxonomic classification.</title>
        <authorList>
            <person name="Goeker M."/>
        </authorList>
    </citation>
    <scope>NUCLEOTIDE SEQUENCE [LARGE SCALE GENOMIC DNA]</scope>
    <source>
        <strain evidence="5 6">DSM 21634</strain>
    </source>
</reference>
<dbReference type="CDD" id="cd06327">
    <property type="entry name" value="PBP1_SBP-like"/>
    <property type="match status" value="1"/>
</dbReference>
<accession>A0A368XN36</accession>
<comment type="caution">
    <text evidence="5">The sequence shown here is derived from an EMBL/GenBank/DDBJ whole genome shotgun (WGS) entry which is preliminary data.</text>
</comment>
<evidence type="ECO:0000256" key="2">
    <source>
        <dbReference type="ARBA" id="ARBA00022729"/>
    </source>
</evidence>
<evidence type="ECO:0000259" key="4">
    <source>
        <dbReference type="Pfam" id="PF13458"/>
    </source>
</evidence>
<dbReference type="AlphaFoldDB" id="A0A368XN36"/>
<dbReference type="Proteomes" id="UP000252884">
    <property type="component" value="Unassembled WGS sequence"/>
</dbReference>
<dbReference type="PANTHER" id="PTHR30483">
    <property type="entry name" value="LEUCINE-SPECIFIC-BINDING PROTEIN"/>
    <property type="match status" value="1"/>
</dbReference>
<evidence type="ECO:0000313" key="6">
    <source>
        <dbReference type="Proteomes" id="UP000252884"/>
    </source>
</evidence>
<keyword evidence="6" id="KW-1185">Reference proteome</keyword>
<evidence type="ECO:0000256" key="1">
    <source>
        <dbReference type="ARBA" id="ARBA00010062"/>
    </source>
</evidence>
<feature type="chain" id="PRO_5016875796" evidence="3">
    <location>
        <begin position="27"/>
        <end position="408"/>
    </location>
</feature>
<gene>
    <name evidence="5" type="ORF">DES41_106296</name>
</gene>